<sequence>MTTFLVKRFFALLITLLVASLIIFLLLEILPGDPASIILGVGAQEDTLTALRAEMGLDLSAPERYFRWIAGVLTGDFGRSYTYDTPVSSLILERLSLSLPLAFLAISLSTLLAIPFGVLAAANHKHFSDTGIMGFAQLGVAVPNFWFAILLILFFSVKLGWFSAGGFAGWEMGLGAALKSLVLPAVSLALPQAAILARVTRSAVLETVREDFVRTARAKGLSRNAALWRHAVRNALIPVVTILGLQLSFLLAGTIIIENVFYLPGLGRLLFQAIAQRDLVVVKNIVILLAATVVVVNFLVDMFYLALDPRLRDDTHE</sequence>
<dbReference type="InterPro" id="IPR045621">
    <property type="entry name" value="BPD_transp_1_N"/>
</dbReference>
<evidence type="ECO:0000313" key="9">
    <source>
        <dbReference type="EMBL" id="SVA82197.1"/>
    </source>
</evidence>
<dbReference type="Pfam" id="PF00528">
    <property type="entry name" value="BPD_transp_1"/>
    <property type="match status" value="1"/>
</dbReference>
<dbReference type="InterPro" id="IPR035906">
    <property type="entry name" value="MetI-like_sf"/>
</dbReference>
<keyword evidence="5 7" id="KW-1133">Transmembrane helix</keyword>
<feature type="transmembrane region" description="Helical" evidence="7">
    <location>
        <begin position="134"/>
        <end position="157"/>
    </location>
</feature>
<feature type="transmembrane region" description="Helical" evidence="7">
    <location>
        <begin position="101"/>
        <end position="122"/>
    </location>
</feature>
<dbReference type="PANTHER" id="PTHR43163:SF6">
    <property type="entry name" value="DIPEPTIDE TRANSPORT SYSTEM PERMEASE PROTEIN DPPB-RELATED"/>
    <property type="match status" value="1"/>
</dbReference>
<dbReference type="AlphaFoldDB" id="A0A381Z0E2"/>
<evidence type="ECO:0000259" key="8">
    <source>
        <dbReference type="PROSITE" id="PS50928"/>
    </source>
</evidence>
<keyword evidence="2" id="KW-0813">Transport</keyword>
<evidence type="ECO:0000256" key="2">
    <source>
        <dbReference type="ARBA" id="ARBA00022448"/>
    </source>
</evidence>
<dbReference type="Gene3D" id="1.10.3720.10">
    <property type="entry name" value="MetI-like"/>
    <property type="match status" value="1"/>
</dbReference>
<dbReference type="PROSITE" id="PS50928">
    <property type="entry name" value="ABC_TM1"/>
    <property type="match status" value="1"/>
</dbReference>
<evidence type="ECO:0000256" key="1">
    <source>
        <dbReference type="ARBA" id="ARBA00004651"/>
    </source>
</evidence>
<gene>
    <name evidence="9" type="ORF">METZ01_LOCUS135051</name>
</gene>
<dbReference type="InterPro" id="IPR000515">
    <property type="entry name" value="MetI-like"/>
</dbReference>
<dbReference type="SUPFAM" id="SSF161098">
    <property type="entry name" value="MetI-like"/>
    <property type="match status" value="1"/>
</dbReference>
<keyword evidence="4 7" id="KW-0812">Transmembrane</keyword>
<dbReference type="GO" id="GO:0071916">
    <property type="term" value="F:dipeptide transmembrane transporter activity"/>
    <property type="evidence" value="ECO:0007669"/>
    <property type="project" value="TreeGrafter"/>
</dbReference>
<dbReference type="Pfam" id="PF19300">
    <property type="entry name" value="BPD_transp_1_N"/>
    <property type="match status" value="1"/>
</dbReference>
<evidence type="ECO:0000256" key="6">
    <source>
        <dbReference type="ARBA" id="ARBA00023136"/>
    </source>
</evidence>
<feature type="transmembrane region" description="Helical" evidence="7">
    <location>
        <begin position="285"/>
        <end position="307"/>
    </location>
</feature>
<reference evidence="9" key="1">
    <citation type="submission" date="2018-05" db="EMBL/GenBank/DDBJ databases">
        <authorList>
            <person name="Lanie J.A."/>
            <person name="Ng W.-L."/>
            <person name="Kazmierczak K.M."/>
            <person name="Andrzejewski T.M."/>
            <person name="Davidsen T.M."/>
            <person name="Wayne K.J."/>
            <person name="Tettelin H."/>
            <person name="Glass J.I."/>
            <person name="Rusch D."/>
            <person name="Podicherti R."/>
            <person name="Tsui H.-C.T."/>
            <person name="Winkler M.E."/>
        </authorList>
    </citation>
    <scope>NUCLEOTIDE SEQUENCE</scope>
</reference>
<evidence type="ECO:0000256" key="7">
    <source>
        <dbReference type="SAM" id="Phobius"/>
    </source>
</evidence>
<evidence type="ECO:0000256" key="5">
    <source>
        <dbReference type="ARBA" id="ARBA00022989"/>
    </source>
</evidence>
<feature type="transmembrane region" description="Helical" evidence="7">
    <location>
        <begin position="177"/>
        <end position="199"/>
    </location>
</feature>
<evidence type="ECO:0000256" key="3">
    <source>
        <dbReference type="ARBA" id="ARBA00022475"/>
    </source>
</evidence>
<evidence type="ECO:0000256" key="4">
    <source>
        <dbReference type="ARBA" id="ARBA00022692"/>
    </source>
</evidence>
<feature type="transmembrane region" description="Helical" evidence="7">
    <location>
        <begin position="9"/>
        <end position="27"/>
    </location>
</feature>
<feature type="domain" description="ABC transmembrane type-1" evidence="8">
    <location>
        <begin position="95"/>
        <end position="300"/>
    </location>
</feature>
<name>A0A381Z0E2_9ZZZZ</name>
<dbReference type="PANTHER" id="PTHR43163">
    <property type="entry name" value="DIPEPTIDE TRANSPORT SYSTEM PERMEASE PROTEIN DPPB-RELATED"/>
    <property type="match status" value="1"/>
</dbReference>
<dbReference type="EMBL" id="UINC01019417">
    <property type="protein sequence ID" value="SVA82197.1"/>
    <property type="molecule type" value="Genomic_DNA"/>
</dbReference>
<protein>
    <recommendedName>
        <fullName evidence="8">ABC transmembrane type-1 domain-containing protein</fullName>
    </recommendedName>
</protein>
<comment type="subcellular location">
    <subcellularLocation>
        <location evidence="1">Cell membrane</location>
        <topology evidence="1">Multi-pass membrane protein</topology>
    </subcellularLocation>
</comment>
<organism evidence="9">
    <name type="scientific">marine metagenome</name>
    <dbReference type="NCBI Taxonomy" id="408172"/>
    <lineage>
        <taxon>unclassified sequences</taxon>
        <taxon>metagenomes</taxon>
        <taxon>ecological metagenomes</taxon>
    </lineage>
</organism>
<dbReference type="CDD" id="cd06261">
    <property type="entry name" value="TM_PBP2"/>
    <property type="match status" value="1"/>
</dbReference>
<dbReference type="GO" id="GO:0005886">
    <property type="term" value="C:plasma membrane"/>
    <property type="evidence" value="ECO:0007669"/>
    <property type="project" value="UniProtKB-SubCell"/>
</dbReference>
<proteinExistence type="predicted"/>
<keyword evidence="3" id="KW-1003">Cell membrane</keyword>
<accession>A0A381Z0E2</accession>
<feature type="transmembrane region" description="Helical" evidence="7">
    <location>
        <begin position="235"/>
        <end position="257"/>
    </location>
</feature>
<keyword evidence="6 7" id="KW-0472">Membrane</keyword>